<dbReference type="SUPFAM" id="SSF57184">
    <property type="entry name" value="Growth factor receptor domain"/>
    <property type="match status" value="8"/>
</dbReference>
<evidence type="ECO:0000313" key="3">
    <source>
        <dbReference type="EMBL" id="EDO40915.1"/>
    </source>
</evidence>
<dbReference type="InterPro" id="IPR009030">
    <property type="entry name" value="Growth_fac_rcpt_cys_sf"/>
</dbReference>
<feature type="repeat" description="TNFR-Cys" evidence="1">
    <location>
        <begin position="1208"/>
        <end position="1248"/>
    </location>
</feature>
<dbReference type="PROSITE" id="PS50050">
    <property type="entry name" value="TNFR_NGFR_2"/>
    <property type="match status" value="1"/>
</dbReference>
<dbReference type="InterPro" id="IPR001368">
    <property type="entry name" value="TNFR/NGFR_Cys_rich_reg"/>
</dbReference>
<feature type="non-terminal residue" evidence="3">
    <location>
        <position position="1411"/>
    </location>
</feature>
<dbReference type="PANTHER" id="PTHR46104">
    <property type="entry name" value="GENE 9195-RELATED-RELATED"/>
    <property type="match status" value="1"/>
</dbReference>
<comment type="caution">
    <text evidence="1">Lacks conserved residue(s) required for the propagation of feature annotation.</text>
</comment>
<dbReference type="OMA" id="NRYREDC"/>
<reference evidence="3 4" key="1">
    <citation type="journal article" date="2007" name="Science">
        <title>Sea anemone genome reveals ancestral eumetazoan gene repertoire and genomic organization.</title>
        <authorList>
            <person name="Putnam N.H."/>
            <person name="Srivastava M."/>
            <person name="Hellsten U."/>
            <person name="Dirks B."/>
            <person name="Chapman J."/>
            <person name="Salamov A."/>
            <person name="Terry A."/>
            <person name="Shapiro H."/>
            <person name="Lindquist E."/>
            <person name="Kapitonov V.V."/>
            <person name="Jurka J."/>
            <person name="Genikhovich G."/>
            <person name="Grigoriev I.V."/>
            <person name="Lucas S.M."/>
            <person name="Steele R.E."/>
            <person name="Finnerty J.R."/>
            <person name="Technau U."/>
            <person name="Martindale M.Q."/>
            <person name="Rokhsar D.S."/>
        </authorList>
    </citation>
    <scope>NUCLEOTIDE SEQUENCE [LARGE SCALE GENOMIC DNA]</scope>
    <source>
        <strain evidence="4">CH2 X CH6</strain>
    </source>
</reference>
<dbReference type="Gene3D" id="2.10.50.10">
    <property type="entry name" value="Tumor Necrosis Factor Receptor, subunit A, domain 2"/>
    <property type="match status" value="6"/>
</dbReference>
<dbReference type="eggNOG" id="ENOG502QT6K">
    <property type="taxonomic scope" value="Eukaryota"/>
</dbReference>
<name>A7S5Q2_NEMVE</name>
<dbReference type="STRING" id="45351.A7S5Q2"/>
<dbReference type="EMBL" id="DS469584">
    <property type="protein sequence ID" value="EDO40915.1"/>
    <property type="molecule type" value="Genomic_DNA"/>
</dbReference>
<sequence length="1411" mass="151114">GLHNESQCTDCTGGFYCELPGKTEVSGPCQKGHYCPSRSISSTSVICPAGRYCPIQTEMPKLCPRGTFSNNTGLWSDSQCTICTAGSYCGSQGLTEPSGLCRAGFYCPEGSQDENAVPCTIGLHCPTGYKTPIDCPEGTFTNTTTSPSCQDCPEGFYCVPENVTSGDPTSGYHTCPRGYYCPAGTGRDWKSCPRGTYSNTPGLSRSGQCKQCDPGKFCGELHATSYTGDCLPGYYCVSGVDYSTPAFFVNDSHCKDCPSGYFCHENSTTYVTSDCPPGSYCPLNTTHAREFLCPPGRFNALPNQKTDGACVLCTGGKYCEGHGLSGPTADCMGGWYCVNGSSKATPDGAKCQPGYYCPNGSANPIQCDRGKYCPTEGLLKPFYDCEGGHYCNLGASVPRPTDGVTGNVCPKGSYCPRGTPNGPLRCPLGTFANETGYRNETDCRDCTQGWFCDDLGLEEPKGQCMQGYYCDGRATHSQQHPCPKGHICPTGSPAPVPCGPGYHQNETRQWTCKKCPPGFYCNDTYGPVVDYAPFECIEGHYCPEGTRYATQFKCPPGSFNNQTGTDDVTDCLDCTGGFVCDEWGLVRPNRLCGPGYFCRQGANMTTPDLPGKAEISTAGKCTAGYYCPTSSSSPTQMICPQGHYCMMGTHHPEPCPSGTFSNGTQLIDSSKCIPCREGWYCDSTGLVQPKDECDPGFFCPEGQNKSNPYPCPVGKYCPRGSPSPKDCVAGTFAENAMASQCQICPQKYYCVPEKVIPGNVASTKTLCPEGWFCPNGTGWNWQACPSGTYSNQKGLAREQDCTPCDGGKVCRYSNLTSPDDDCAPGFFCSSGAAMRNPTMTNLTHCPTHFAHVTIGGICPRGYFSIAGSAECQGCTAGTYNNQEGQSSCLECPAGYYCYANTTDFQPFPCPAGHYCQKNTPTPHHAPCPPGTFNPKTGGNSSLDCLPCTPGTYCQGFGNAAPTNSCAAGYYCPGGDQEARPAAFRCQRGYYCPERSHNMTKCTPGKYCDTVELPLPVADCDAGFYCPLGSDSRTKVRCPEGHYCPKGSEVAIPCEPGFYLPGFEHKNKSECTLCEAGWYCNISGLAAPQGHHQCDECPEAYFCDNSAAGVSDLTGFECPTGHYCPKGTKFATEFKCPQGTWSNQTKLIRPDECFQCPARYFCQKTGLSEPEGLCLPGFYCNGSITQPNPPEYVCPRGHYCTEGSYVPIPCPRGSFANTAGNKNVSDCRPCSPGHYCDPNDSIVMERECSPGYVCILGSTTPTPTDGIEGKKCPMGHFCTKGTIKEEACQPGTYAPRTGLSVCDWCPPGYTCPNTTVIDPAPCSKGHYCPGGTSLPMGEPCPIGTYLPTEFGKFKNDCLACPPGMYCDRKGQANATGPCMAGYLCRGGARFMAPNDTSDPYNGPCPPGYFCLE</sequence>
<evidence type="ECO:0000313" key="4">
    <source>
        <dbReference type="Proteomes" id="UP000001593"/>
    </source>
</evidence>
<proteinExistence type="predicted"/>
<dbReference type="HOGENOM" id="CLU_279178_0_0_1"/>
<dbReference type="SMART" id="SM01411">
    <property type="entry name" value="Ephrin_rec_like"/>
    <property type="match status" value="21"/>
</dbReference>
<dbReference type="PANTHER" id="PTHR46104:SF1">
    <property type="entry name" value="GENE 9195-RELATED"/>
    <property type="match status" value="1"/>
</dbReference>
<evidence type="ECO:0000256" key="1">
    <source>
        <dbReference type="PROSITE-ProRule" id="PRU00206"/>
    </source>
</evidence>
<feature type="domain" description="TNFR-Cys" evidence="2">
    <location>
        <begin position="1208"/>
        <end position="1248"/>
    </location>
</feature>
<organism evidence="3 4">
    <name type="scientific">Nematostella vectensis</name>
    <name type="common">Starlet sea anemone</name>
    <dbReference type="NCBI Taxonomy" id="45351"/>
    <lineage>
        <taxon>Eukaryota</taxon>
        <taxon>Metazoa</taxon>
        <taxon>Cnidaria</taxon>
        <taxon>Anthozoa</taxon>
        <taxon>Hexacorallia</taxon>
        <taxon>Actiniaria</taxon>
        <taxon>Edwardsiidae</taxon>
        <taxon>Nematostella</taxon>
    </lineage>
</organism>
<gene>
    <name evidence="3" type="ORF">NEMVEDRAFT_v1g50094</name>
</gene>
<dbReference type="InterPro" id="IPR011641">
    <property type="entry name" value="Tyr-kin_ephrin_A/B_rcpt-like"/>
</dbReference>
<dbReference type="Pfam" id="PF07699">
    <property type="entry name" value="Ephrin_rec_like"/>
    <property type="match status" value="1"/>
</dbReference>
<dbReference type="InParanoid" id="A7S5Q2"/>
<protein>
    <recommendedName>
        <fullName evidence="2">TNFR-Cys domain-containing protein</fullName>
    </recommendedName>
</protein>
<keyword evidence="4" id="KW-1185">Reference proteome</keyword>
<feature type="non-terminal residue" evidence="3">
    <location>
        <position position="1"/>
    </location>
</feature>
<dbReference type="SUPFAM" id="SSF57586">
    <property type="entry name" value="TNF receptor-like"/>
    <property type="match status" value="1"/>
</dbReference>
<dbReference type="Proteomes" id="UP000001593">
    <property type="component" value="Unassembled WGS sequence"/>
</dbReference>
<evidence type="ECO:0000259" key="2">
    <source>
        <dbReference type="PROSITE" id="PS50050"/>
    </source>
</evidence>
<accession>A7S5Q2</accession>